<dbReference type="InterPro" id="IPR036770">
    <property type="entry name" value="Ankyrin_rpt-contain_sf"/>
</dbReference>
<organism evidence="11 12">
    <name type="scientific">Protea cynaroides</name>
    <dbReference type="NCBI Taxonomy" id="273540"/>
    <lineage>
        <taxon>Eukaryota</taxon>
        <taxon>Viridiplantae</taxon>
        <taxon>Streptophyta</taxon>
        <taxon>Embryophyta</taxon>
        <taxon>Tracheophyta</taxon>
        <taxon>Spermatophyta</taxon>
        <taxon>Magnoliopsida</taxon>
        <taxon>Proteales</taxon>
        <taxon>Proteaceae</taxon>
        <taxon>Protea</taxon>
    </lineage>
</organism>
<feature type="transmembrane region" description="Helical" evidence="9">
    <location>
        <begin position="698"/>
        <end position="721"/>
    </location>
</feature>
<evidence type="ECO:0000313" key="11">
    <source>
        <dbReference type="EMBL" id="KAJ4961406.1"/>
    </source>
</evidence>
<dbReference type="AlphaFoldDB" id="A0A9Q0HA17"/>
<evidence type="ECO:0000256" key="3">
    <source>
        <dbReference type="ARBA" id="ARBA00022737"/>
    </source>
</evidence>
<dbReference type="Proteomes" id="UP001141806">
    <property type="component" value="Unassembled WGS sequence"/>
</dbReference>
<feature type="transmembrane region" description="Helical" evidence="9">
    <location>
        <begin position="633"/>
        <end position="654"/>
    </location>
</feature>
<dbReference type="PROSITE" id="PS50297">
    <property type="entry name" value="ANK_REP_REGION"/>
    <property type="match status" value="4"/>
</dbReference>
<feature type="transmembrane region" description="Helical" evidence="9">
    <location>
        <begin position="666"/>
        <end position="692"/>
    </location>
</feature>
<evidence type="ECO:0000256" key="2">
    <source>
        <dbReference type="ARBA" id="ARBA00022692"/>
    </source>
</evidence>
<keyword evidence="2 9" id="KW-0812">Transmembrane</keyword>
<feature type="repeat" description="ANK" evidence="7">
    <location>
        <begin position="238"/>
        <end position="258"/>
    </location>
</feature>
<dbReference type="PANTHER" id="PTHR24186:SF46">
    <property type="entry name" value="PROTEIN ACCELERATED CELL DEATH 6-LIKE"/>
    <property type="match status" value="1"/>
</dbReference>
<keyword evidence="5 7" id="KW-0040">ANK repeat</keyword>
<evidence type="ECO:0000256" key="4">
    <source>
        <dbReference type="ARBA" id="ARBA00022989"/>
    </source>
</evidence>
<evidence type="ECO:0000259" key="10">
    <source>
        <dbReference type="Pfam" id="PF13962"/>
    </source>
</evidence>
<feature type="region of interest" description="Disordered" evidence="8">
    <location>
        <begin position="1"/>
        <end position="31"/>
    </location>
</feature>
<keyword evidence="6 9" id="KW-0472">Membrane</keyword>
<feature type="domain" description="PGG" evidence="10">
    <location>
        <begin position="586"/>
        <end position="692"/>
    </location>
</feature>
<evidence type="ECO:0000256" key="6">
    <source>
        <dbReference type="ARBA" id="ARBA00023136"/>
    </source>
</evidence>
<dbReference type="Pfam" id="PF12796">
    <property type="entry name" value="Ank_2"/>
    <property type="match status" value="3"/>
</dbReference>
<dbReference type="PANTHER" id="PTHR24186">
    <property type="entry name" value="PROTEIN PHOSPHATASE 1 REGULATORY SUBUNIT"/>
    <property type="match status" value="1"/>
</dbReference>
<evidence type="ECO:0000256" key="8">
    <source>
        <dbReference type="SAM" id="MobiDB-lite"/>
    </source>
</evidence>
<dbReference type="OrthoDB" id="598775at2759"/>
<evidence type="ECO:0000256" key="1">
    <source>
        <dbReference type="ARBA" id="ARBA00004141"/>
    </source>
</evidence>
<dbReference type="EMBL" id="JAMYWD010000009">
    <property type="protein sequence ID" value="KAJ4961406.1"/>
    <property type="molecule type" value="Genomic_DNA"/>
</dbReference>
<comment type="subcellular location">
    <subcellularLocation>
        <location evidence="1">Membrane</location>
        <topology evidence="1">Multi-pass membrane protein</topology>
    </subcellularLocation>
</comment>
<proteinExistence type="predicted"/>
<dbReference type="Gene3D" id="1.25.40.20">
    <property type="entry name" value="Ankyrin repeat-containing domain"/>
    <property type="match status" value="3"/>
</dbReference>
<evidence type="ECO:0000313" key="12">
    <source>
        <dbReference type="Proteomes" id="UP001141806"/>
    </source>
</evidence>
<evidence type="ECO:0000256" key="5">
    <source>
        <dbReference type="ARBA" id="ARBA00023043"/>
    </source>
</evidence>
<dbReference type="InterPro" id="IPR026961">
    <property type="entry name" value="PGG_dom"/>
</dbReference>
<gene>
    <name evidence="11" type="ORF">NE237_021316</name>
</gene>
<comment type="caution">
    <text evidence="11">The sequence shown here is derived from an EMBL/GenBank/DDBJ whole genome shotgun (WGS) entry which is preliminary data.</text>
</comment>
<dbReference type="SMART" id="SM00248">
    <property type="entry name" value="ANK"/>
    <property type="match status" value="8"/>
</dbReference>
<keyword evidence="12" id="KW-1185">Reference proteome</keyword>
<dbReference type="Pfam" id="PF13962">
    <property type="entry name" value="PGG"/>
    <property type="match status" value="1"/>
</dbReference>
<dbReference type="PROSITE" id="PS50088">
    <property type="entry name" value="ANK_REPEAT"/>
    <property type="match status" value="5"/>
</dbReference>
<dbReference type="SUPFAM" id="SSF48403">
    <property type="entry name" value="Ankyrin repeat"/>
    <property type="match status" value="1"/>
</dbReference>
<feature type="repeat" description="ANK" evidence="7">
    <location>
        <begin position="357"/>
        <end position="389"/>
    </location>
</feature>
<evidence type="ECO:0000256" key="7">
    <source>
        <dbReference type="PROSITE-ProRule" id="PRU00023"/>
    </source>
</evidence>
<evidence type="ECO:0000256" key="9">
    <source>
        <dbReference type="SAM" id="Phobius"/>
    </source>
</evidence>
<dbReference type="InterPro" id="IPR002110">
    <property type="entry name" value="Ankyrin_rpt"/>
</dbReference>
<keyword evidence="4 9" id="KW-1133">Transmembrane helix</keyword>
<keyword evidence="3" id="KW-0677">Repeat</keyword>
<accession>A0A9Q0HA17</accession>
<dbReference type="GO" id="GO:0005886">
    <property type="term" value="C:plasma membrane"/>
    <property type="evidence" value="ECO:0007669"/>
    <property type="project" value="TreeGrafter"/>
</dbReference>
<reference evidence="11" key="1">
    <citation type="journal article" date="2023" name="Plant J.">
        <title>The genome of the king protea, Protea cynaroides.</title>
        <authorList>
            <person name="Chang J."/>
            <person name="Duong T.A."/>
            <person name="Schoeman C."/>
            <person name="Ma X."/>
            <person name="Roodt D."/>
            <person name="Barker N."/>
            <person name="Li Z."/>
            <person name="Van de Peer Y."/>
            <person name="Mizrachi E."/>
        </authorList>
    </citation>
    <scope>NUCLEOTIDE SEQUENCE</scope>
    <source>
        <tissue evidence="11">Young leaves</tissue>
    </source>
</reference>
<protein>
    <recommendedName>
        <fullName evidence="10">PGG domain-containing protein</fullName>
    </recommendedName>
</protein>
<name>A0A9Q0HA17_9MAGN</name>
<feature type="repeat" description="ANK" evidence="7">
    <location>
        <begin position="391"/>
        <end position="423"/>
    </location>
</feature>
<feature type="transmembrane region" description="Helical" evidence="9">
    <location>
        <begin position="592"/>
        <end position="613"/>
    </location>
</feature>
<feature type="repeat" description="ANK" evidence="7">
    <location>
        <begin position="459"/>
        <end position="481"/>
    </location>
</feature>
<feature type="repeat" description="ANK" evidence="7">
    <location>
        <begin position="425"/>
        <end position="447"/>
    </location>
</feature>
<sequence>MENPSPPHHSLEAQSKSLMDPIQPHETSESYSVKLLSTFSVDSMLGDERSESMQLDETSKTHSPQALSTFRYDSMIPEERLESMLLDGTSNSHYLEAMSLPLDSMPPDEWSESIQPKMMMADCPIDCMLLGPSEASPINVPHATSPKDSTLRDRIESEIPIMVDVNIYKGEISMLTELNEAVLEGEEHKISQIARGIYNPEMGMKPVVAHIAARLGHHPTLKCLLNQFRSVSKLPNGRGDTPLHVAARAGQLEIVKYFSDPNSRDVESGDGEAQQNYLSKKNMKGNTALHEALENNQENVAWVLVTANPELLYLLNNEGKTPEYLAAGAGFLKLLEHMWGLKIQHLRGDDFNLSQCEGKTPLHAAIIRRHTESLQFVLKHKPKLTCVTDKKGRSPLHYAASMGYYDGLKELLNIDTQVAYQPDRLGHYPIHEAASAGHIDVIKLLLDFCPGSWALLGKEGQNVLHIAAQTGKENLVRYILKMPMSEMLINDLDVSGNTPLHMATMCNHYKVAHVLTRDRRVNMSISNNDNLTALDVAEKNIATGGSLGKLLTLTTLRIANAPRAQDLDVLDDKDRLDYLIHRPKAKDFKDRVNTLLLVSTLVTTVTFAAGFTIPGGLNSKGIAVLLTNTKFKAFVICDAIALFCSILAVVSLIWAQLGDVSLIRSVIGFTLLLLGISLSMMVIAFSAGLYLVTSQLHWLAHTVLIMGTIFFICTLIVLIPLRMPLLTKYHIFQRISYYFFYLLASTTGDDSDNDYDIRKGYVEKKT</sequence>